<dbReference type="PANTHER" id="PTHR33594">
    <property type="entry name" value="SUPERFAMILY HYDROLASE, PUTATIVE (AFU_ORTHOLOGUE AFUA_1G03035)-RELATED"/>
    <property type="match status" value="1"/>
</dbReference>
<evidence type="ECO:0000313" key="3">
    <source>
        <dbReference type="Proteomes" id="UP001629214"/>
    </source>
</evidence>
<comment type="caution">
    <text evidence="2">The sequence shown here is derived from an EMBL/GenBank/DDBJ whole genome shotgun (WGS) entry which is preliminary data.</text>
</comment>
<dbReference type="CDD" id="cd00077">
    <property type="entry name" value="HDc"/>
    <property type="match status" value="1"/>
</dbReference>
<dbReference type="PROSITE" id="PS51831">
    <property type="entry name" value="HD"/>
    <property type="match status" value="1"/>
</dbReference>
<evidence type="ECO:0000259" key="1">
    <source>
        <dbReference type="PROSITE" id="PS51831"/>
    </source>
</evidence>
<protein>
    <submittedName>
        <fullName evidence="2">HD domain-containing protein</fullName>
    </submittedName>
</protein>
<dbReference type="PANTHER" id="PTHR33594:SF1">
    <property type="entry name" value="HD_PDEASE DOMAIN-CONTAINING PROTEIN"/>
    <property type="match status" value="1"/>
</dbReference>
<proteinExistence type="predicted"/>
<dbReference type="SUPFAM" id="SSF109604">
    <property type="entry name" value="HD-domain/PDEase-like"/>
    <property type="match status" value="1"/>
</dbReference>
<dbReference type="RefSeq" id="WP_408170645.1">
    <property type="nucleotide sequence ID" value="NZ_JAQQFR010000025.1"/>
</dbReference>
<evidence type="ECO:0000313" key="2">
    <source>
        <dbReference type="EMBL" id="MFL9881347.1"/>
    </source>
</evidence>
<gene>
    <name evidence="2" type="ORF">PQR63_23320</name>
</gene>
<keyword evidence="3" id="KW-1185">Reference proteome</keyword>
<dbReference type="InterPro" id="IPR003607">
    <property type="entry name" value="HD/PDEase_dom"/>
</dbReference>
<dbReference type="EMBL" id="JAQQFR010000025">
    <property type="protein sequence ID" value="MFL9881347.1"/>
    <property type="molecule type" value="Genomic_DNA"/>
</dbReference>
<dbReference type="SMART" id="SM00471">
    <property type="entry name" value="HDc"/>
    <property type="match status" value="1"/>
</dbReference>
<dbReference type="Gene3D" id="1.10.3210.50">
    <property type="match status" value="1"/>
</dbReference>
<dbReference type="Proteomes" id="UP001629214">
    <property type="component" value="Unassembled WGS sequence"/>
</dbReference>
<dbReference type="InterPro" id="IPR006674">
    <property type="entry name" value="HD_domain"/>
</dbReference>
<organism evidence="2 3">
    <name type="scientific">Herbaspirillum rhizosphaerae</name>
    <dbReference type="NCBI Taxonomy" id="346179"/>
    <lineage>
        <taxon>Bacteria</taxon>
        <taxon>Pseudomonadati</taxon>
        <taxon>Pseudomonadota</taxon>
        <taxon>Betaproteobacteria</taxon>
        <taxon>Burkholderiales</taxon>
        <taxon>Oxalobacteraceae</taxon>
        <taxon>Herbaspirillum</taxon>
    </lineage>
</organism>
<sequence>MNLPLHNWQAQFVALASKLADNDGAHDINHLHRVWHTAQSLLDAHPEADVLIVQAACYLHDLVNLPKNDPQRHTASQQAAKLACCHLETMHFPSDKLAGLKHAIEAHSFSANIAPETIEAKIVQDADRLDALGAVGLARLFYTAGRMGSQLAHPEDAAGSRRILDDKQYALDHIACKLETLPTSMQTIAGRRLGEERVQWLRDFRTTFITEWEGATAD</sequence>
<accession>A0ABW8ZDT9</accession>
<reference evidence="2 3" key="1">
    <citation type="journal article" date="2024" name="Chem. Sci.">
        <title>Discovery of megapolipeptins by genome mining of a Burkholderiales bacteria collection.</title>
        <authorList>
            <person name="Paulo B.S."/>
            <person name="Recchia M.J.J."/>
            <person name="Lee S."/>
            <person name="Fergusson C.H."/>
            <person name="Romanowski S.B."/>
            <person name="Hernandez A."/>
            <person name="Krull N."/>
            <person name="Liu D.Y."/>
            <person name="Cavanagh H."/>
            <person name="Bos A."/>
            <person name="Gray C.A."/>
            <person name="Murphy B.T."/>
            <person name="Linington R.G."/>
            <person name="Eustaquio A.S."/>
        </authorList>
    </citation>
    <scope>NUCLEOTIDE SEQUENCE [LARGE SCALE GENOMIC DNA]</scope>
    <source>
        <strain evidence="2 3">RL21-008-BIB-B</strain>
    </source>
</reference>
<feature type="domain" description="HD" evidence="1">
    <location>
        <begin position="27"/>
        <end position="132"/>
    </location>
</feature>
<dbReference type="Pfam" id="PF01966">
    <property type="entry name" value="HD"/>
    <property type="match status" value="1"/>
</dbReference>
<name>A0ABW8ZDT9_9BURK</name>